<evidence type="ECO:0000313" key="14">
    <source>
        <dbReference type="Proteomes" id="UP000799779"/>
    </source>
</evidence>
<dbReference type="OrthoDB" id="3796639at2759"/>
<dbReference type="Gene3D" id="3.20.20.80">
    <property type="entry name" value="Glycosidases"/>
    <property type="match status" value="1"/>
</dbReference>
<dbReference type="InterPro" id="IPR017853">
    <property type="entry name" value="GH"/>
</dbReference>
<keyword evidence="4 9" id="KW-0732">Signal</keyword>
<feature type="region of interest" description="Disordered" evidence="10">
    <location>
        <begin position="620"/>
        <end position="653"/>
    </location>
</feature>
<reference evidence="13" key="1">
    <citation type="journal article" date="2020" name="Stud. Mycol.">
        <title>101 Dothideomycetes genomes: a test case for predicting lifestyles and emergence of pathogens.</title>
        <authorList>
            <person name="Haridas S."/>
            <person name="Albert R."/>
            <person name="Binder M."/>
            <person name="Bloem J."/>
            <person name="Labutti K."/>
            <person name="Salamov A."/>
            <person name="Andreopoulos B."/>
            <person name="Baker S."/>
            <person name="Barry K."/>
            <person name="Bills G."/>
            <person name="Bluhm B."/>
            <person name="Cannon C."/>
            <person name="Castanera R."/>
            <person name="Culley D."/>
            <person name="Daum C."/>
            <person name="Ezra D."/>
            <person name="Gonzalez J."/>
            <person name="Henrissat B."/>
            <person name="Kuo A."/>
            <person name="Liang C."/>
            <person name="Lipzen A."/>
            <person name="Lutzoni F."/>
            <person name="Magnuson J."/>
            <person name="Mondo S."/>
            <person name="Nolan M."/>
            <person name="Ohm R."/>
            <person name="Pangilinan J."/>
            <person name="Park H.-J."/>
            <person name="Ramirez L."/>
            <person name="Alfaro M."/>
            <person name="Sun H."/>
            <person name="Tritt A."/>
            <person name="Yoshinaga Y."/>
            <person name="Zwiers L.-H."/>
            <person name="Turgeon B."/>
            <person name="Goodwin S."/>
            <person name="Spatafora J."/>
            <person name="Crous P."/>
            <person name="Grigoriev I."/>
        </authorList>
    </citation>
    <scope>NUCLEOTIDE SEQUENCE</scope>
    <source>
        <strain evidence="13">CBS 123094</strain>
    </source>
</reference>
<evidence type="ECO:0000256" key="9">
    <source>
        <dbReference type="RuleBase" id="RU361209"/>
    </source>
</evidence>
<keyword evidence="11" id="KW-1133">Transmembrane helix</keyword>
<keyword evidence="14" id="KW-1185">Reference proteome</keyword>
<evidence type="ECO:0000313" key="13">
    <source>
        <dbReference type="EMBL" id="KAF2006639.1"/>
    </source>
</evidence>
<dbReference type="SUPFAM" id="SSF51445">
    <property type="entry name" value="(Trans)glycosidases"/>
    <property type="match status" value="1"/>
</dbReference>
<dbReference type="Pfam" id="PF03198">
    <property type="entry name" value="Glyco_hydro_72"/>
    <property type="match status" value="1"/>
</dbReference>
<evidence type="ECO:0000256" key="7">
    <source>
        <dbReference type="ARBA" id="ARBA00023180"/>
    </source>
</evidence>
<dbReference type="InterPro" id="IPR012946">
    <property type="entry name" value="X8"/>
</dbReference>
<dbReference type="Proteomes" id="UP000799779">
    <property type="component" value="Unassembled WGS sequence"/>
</dbReference>
<comment type="function">
    <text evidence="9">Splits internally a 1,3-beta-glucan molecule and transfers the newly generated reducing end (the donor) to the non-reducing end of another 1,3-beta-glucan molecule (the acceptor) forming a 1,3-beta linkage, resulting in the elongation of 1,3-beta-glucan chains in the cell wall.</text>
</comment>
<keyword evidence="3 9" id="KW-0336">GPI-anchor</keyword>
<evidence type="ECO:0000256" key="3">
    <source>
        <dbReference type="ARBA" id="ARBA00022622"/>
    </source>
</evidence>
<evidence type="ECO:0000256" key="5">
    <source>
        <dbReference type="ARBA" id="ARBA00023136"/>
    </source>
</evidence>
<evidence type="ECO:0000256" key="4">
    <source>
        <dbReference type="ARBA" id="ARBA00022729"/>
    </source>
</evidence>
<dbReference type="GO" id="GO:0042124">
    <property type="term" value="F:1,3-beta-glucanosyltransferase activity"/>
    <property type="evidence" value="ECO:0007669"/>
    <property type="project" value="TreeGrafter"/>
</dbReference>
<dbReference type="GO" id="GO:0031505">
    <property type="term" value="P:fungal-type cell wall organization"/>
    <property type="evidence" value="ECO:0007669"/>
    <property type="project" value="TreeGrafter"/>
</dbReference>
<dbReference type="EMBL" id="ML977559">
    <property type="protein sequence ID" value="KAF2006639.1"/>
    <property type="molecule type" value="Genomic_DNA"/>
</dbReference>
<dbReference type="GO" id="GO:0005886">
    <property type="term" value="C:plasma membrane"/>
    <property type="evidence" value="ECO:0007669"/>
    <property type="project" value="UniProtKB-SubCell"/>
</dbReference>
<keyword evidence="7" id="KW-0325">Glycoprotein</keyword>
<feature type="signal peptide" evidence="9">
    <location>
        <begin position="1"/>
        <end position="23"/>
    </location>
</feature>
<comment type="similarity">
    <text evidence="2 9">Belongs to the glycosyl hydrolase 72 family.</text>
</comment>
<evidence type="ECO:0000256" key="11">
    <source>
        <dbReference type="SAM" id="Phobius"/>
    </source>
</evidence>
<dbReference type="EC" id="2.4.1.-" evidence="9"/>
<dbReference type="PANTHER" id="PTHR31468:SF2">
    <property type="entry name" value="1,3-BETA-GLUCANOSYLTRANSFERASE GAS1"/>
    <property type="match status" value="1"/>
</dbReference>
<keyword evidence="8 9" id="KW-0449">Lipoprotein</keyword>
<feature type="transmembrane region" description="Helical" evidence="11">
    <location>
        <begin position="548"/>
        <end position="569"/>
    </location>
</feature>
<evidence type="ECO:0000256" key="1">
    <source>
        <dbReference type="ARBA" id="ARBA00004609"/>
    </source>
</evidence>
<gene>
    <name evidence="13" type="ORF">P154DRAFT_570025</name>
</gene>
<keyword evidence="11" id="KW-0812">Transmembrane</keyword>
<protein>
    <recommendedName>
        <fullName evidence="9">1,3-beta-glucanosyltransferase</fullName>
        <ecNumber evidence="9">2.4.1.-</ecNumber>
    </recommendedName>
</protein>
<comment type="subcellular location">
    <subcellularLocation>
        <location evidence="1 9">Cell membrane</location>
        <topology evidence="1 9">Lipid-anchor</topology>
        <topology evidence="1 9">GPI-anchor</topology>
    </subcellularLocation>
</comment>
<dbReference type="GO" id="GO:0098552">
    <property type="term" value="C:side of membrane"/>
    <property type="evidence" value="ECO:0007669"/>
    <property type="project" value="UniProtKB-KW"/>
</dbReference>
<dbReference type="AlphaFoldDB" id="A0A6A5X0F3"/>
<feature type="compositionally biased region" description="Basic and acidic residues" evidence="10">
    <location>
        <begin position="643"/>
        <end position="653"/>
    </location>
</feature>
<dbReference type="SMART" id="SM00768">
    <property type="entry name" value="X8"/>
    <property type="match status" value="1"/>
</dbReference>
<proteinExistence type="inferred from homology"/>
<feature type="domain" description="X8" evidence="12">
    <location>
        <begin position="404"/>
        <end position="503"/>
    </location>
</feature>
<organism evidence="13 14">
    <name type="scientific">Amniculicola lignicola CBS 123094</name>
    <dbReference type="NCBI Taxonomy" id="1392246"/>
    <lineage>
        <taxon>Eukaryota</taxon>
        <taxon>Fungi</taxon>
        <taxon>Dikarya</taxon>
        <taxon>Ascomycota</taxon>
        <taxon>Pezizomycotina</taxon>
        <taxon>Dothideomycetes</taxon>
        <taxon>Pleosporomycetidae</taxon>
        <taxon>Pleosporales</taxon>
        <taxon>Amniculicolaceae</taxon>
        <taxon>Amniculicola</taxon>
    </lineage>
</organism>
<evidence type="ECO:0000256" key="2">
    <source>
        <dbReference type="ARBA" id="ARBA00007528"/>
    </source>
</evidence>
<keyword evidence="9" id="KW-0808">Transferase</keyword>
<evidence type="ECO:0000256" key="10">
    <source>
        <dbReference type="SAM" id="MobiDB-lite"/>
    </source>
</evidence>
<dbReference type="Gene3D" id="1.20.58.1040">
    <property type="match status" value="1"/>
</dbReference>
<feature type="chain" id="PRO_5025707721" description="1,3-beta-glucanosyltransferase" evidence="9">
    <location>
        <begin position="24"/>
        <end position="653"/>
    </location>
</feature>
<dbReference type="GO" id="GO:0071970">
    <property type="term" value="P:fungal-type cell wall (1-&gt;3)-beta-D-glucan biosynthetic process"/>
    <property type="evidence" value="ECO:0007669"/>
    <property type="project" value="TreeGrafter"/>
</dbReference>
<evidence type="ECO:0000259" key="12">
    <source>
        <dbReference type="SMART" id="SM00768"/>
    </source>
</evidence>
<name>A0A6A5X0F3_9PLEO</name>
<dbReference type="InterPro" id="IPR004886">
    <property type="entry name" value="Glucanosyltransferase"/>
</dbReference>
<dbReference type="PANTHER" id="PTHR31468">
    <property type="entry name" value="1,3-BETA-GLUCANOSYLTRANSFERASE GAS1"/>
    <property type="match status" value="1"/>
</dbReference>
<keyword evidence="6" id="KW-1015">Disulfide bond</keyword>
<accession>A0A6A5X0F3</accession>
<feature type="region of interest" description="Disordered" evidence="10">
    <location>
        <begin position="514"/>
        <end position="542"/>
    </location>
</feature>
<evidence type="ECO:0000256" key="6">
    <source>
        <dbReference type="ARBA" id="ARBA00023157"/>
    </source>
</evidence>
<sequence>MSGLFRFCFLFALASILYPIANAEIDPIVVKGHHFFTQNSQTQFFIKGLYYRNIIQIAPSLTRDDLLADAQLCARDVRVLKKLGINLITIDQLDPVRNHTECMNTLADAGIYVLMHLHNDDLLRYNDTRWPATLLATYVSIVDALAPYDNTFGFYFGLLTGERFQGDAYPMLKAGVRDLKAHMSEKNYRDMPMGYEQIFRVKESGEEDFTMNKFFPEAEFLTCGEEKVDFMGVTYPKFNNRPNGCEKESLDGTELLQTMADDAGYPPVFVSKYGCLIDAKDDKKDKRNFTMVDALYNETQVKAVQGGVALQFFKDGQGDAGSLFPEQYGIFSQDLGQGSLTTAPGYTPFSSLLAKATPSAMKANDYNPSTTVRECSKSWSSWAVAPTLPPTPRKTVCECMMAEQRCVLKDGKAESIKANLAYVEQQQLVTDLCDNDAKENCPGIYRDASIGTYGAFSFCADEEVWTYAASQKWERDGKGCDYHGRFELRDLPPAPSNEADCEFILKQVGDNGKGTVTAMPATSGTPTTTPPPSQDSENNSSLSTGAKAGIGVAVAIVTLVAIGAALYFLRRRRRKLREVNADGFLSTLRGRNNAVEPDHHGKAELDGRGIAPISYKRTEMPASTHSPVELDGHQIPTELDSTSQRRVDIGTAV</sequence>
<keyword evidence="5 9" id="KW-0472">Membrane</keyword>
<evidence type="ECO:0000256" key="8">
    <source>
        <dbReference type="ARBA" id="ARBA00023288"/>
    </source>
</evidence>